<dbReference type="InterPro" id="IPR052219">
    <property type="entry name" value="Photolyase_Class-2"/>
</dbReference>
<dbReference type="Gene3D" id="1.25.40.80">
    <property type="match status" value="1"/>
</dbReference>
<dbReference type="GO" id="GO:0003904">
    <property type="term" value="F:deoxyribodipyrimidine photo-lyase activity"/>
    <property type="evidence" value="ECO:0007669"/>
    <property type="project" value="TreeGrafter"/>
</dbReference>
<organism evidence="1 2">
    <name type="scientific">Phaseolus coccineus</name>
    <name type="common">Scarlet runner bean</name>
    <name type="synonym">Phaseolus multiflorus</name>
    <dbReference type="NCBI Taxonomy" id="3886"/>
    <lineage>
        <taxon>Eukaryota</taxon>
        <taxon>Viridiplantae</taxon>
        <taxon>Streptophyta</taxon>
        <taxon>Embryophyta</taxon>
        <taxon>Tracheophyta</taxon>
        <taxon>Spermatophyta</taxon>
        <taxon>Magnoliopsida</taxon>
        <taxon>eudicotyledons</taxon>
        <taxon>Gunneridae</taxon>
        <taxon>Pentapetalae</taxon>
        <taxon>rosids</taxon>
        <taxon>fabids</taxon>
        <taxon>Fabales</taxon>
        <taxon>Fabaceae</taxon>
        <taxon>Papilionoideae</taxon>
        <taxon>50 kb inversion clade</taxon>
        <taxon>NPAAA clade</taxon>
        <taxon>indigoferoid/millettioid clade</taxon>
        <taxon>Phaseoleae</taxon>
        <taxon>Phaseolus</taxon>
    </lineage>
</organism>
<accession>A0AAN9NAG8</accession>
<dbReference type="Proteomes" id="UP001374584">
    <property type="component" value="Unassembled WGS sequence"/>
</dbReference>
<sequence length="329" mass="37070">MPSKLASPMTVQASRIRTLKDGSCGEAGSGPVVYWMFRDQRLSRRQMPSSRVHAQGLAPIVPPYATYSSNSIFLVPDFPDVEVDLPTRKWVLPENHSIDWDDLIADVLRRGAEAPEHILSGGYCGKGSENGFLTKGLKGYSLNRNNPSNPNALSGFTPDLHFGQICAQRCAFEARKHGEIHILKLVYLPCTKVFLFLDVLFFPKMAIDAFLEVLIVRRELADNYCFYEPHYNSLWNASQLEMVHNGKMHGFMPLNWFEWDAPGLCNSATQRQCLRSQVASYFDGPLPQKINLISCELIVHISDIKLIRTDTTLDLSQKAEKGRIRLIVA</sequence>
<proteinExistence type="predicted"/>
<gene>
    <name evidence="1" type="ORF">VNO80_08833</name>
</gene>
<dbReference type="PANTHER" id="PTHR10211">
    <property type="entry name" value="DEOXYRIBODIPYRIMIDINE PHOTOLYASE"/>
    <property type="match status" value="1"/>
</dbReference>
<dbReference type="EMBL" id="JAYMYR010000004">
    <property type="protein sequence ID" value="KAK7366834.1"/>
    <property type="molecule type" value="Genomic_DNA"/>
</dbReference>
<dbReference type="SUPFAM" id="SSF48173">
    <property type="entry name" value="Cryptochrome/photolyase FAD-binding domain"/>
    <property type="match status" value="1"/>
</dbReference>
<comment type="caution">
    <text evidence="1">The sequence shown here is derived from an EMBL/GenBank/DDBJ whole genome shotgun (WGS) entry which is preliminary data.</text>
</comment>
<reference evidence="1 2" key="1">
    <citation type="submission" date="2024-01" db="EMBL/GenBank/DDBJ databases">
        <title>The genomes of 5 underutilized Papilionoideae crops provide insights into root nodulation and disease resistanc.</title>
        <authorList>
            <person name="Jiang F."/>
        </authorList>
    </citation>
    <scope>NUCLEOTIDE SEQUENCE [LARGE SCALE GENOMIC DNA]</scope>
    <source>
        <strain evidence="1">JINMINGXINNONG_FW02</strain>
        <tissue evidence="1">Leaves</tissue>
    </source>
</reference>
<dbReference type="InterPro" id="IPR036134">
    <property type="entry name" value="Crypto/Photolyase_FAD-like_sf"/>
</dbReference>
<evidence type="ECO:0000313" key="2">
    <source>
        <dbReference type="Proteomes" id="UP001374584"/>
    </source>
</evidence>
<dbReference type="PANTHER" id="PTHR10211:SF0">
    <property type="entry name" value="DEOXYRIBODIPYRIMIDINE PHOTO-LYASE"/>
    <property type="match status" value="1"/>
</dbReference>
<evidence type="ECO:0000313" key="1">
    <source>
        <dbReference type="EMBL" id="KAK7366834.1"/>
    </source>
</evidence>
<keyword evidence="2" id="KW-1185">Reference proteome</keyword>
<dbReference type="GO" id="GO:0000719">
    <property type="term" value="P:photoreactive repair"/>
    <property type="evidence" value="ECO:0007669"/>
    <property type="project" value="TreeGrafter"/>
</dbReference>
<name>A0AAN9NAG8_PHACN</name>
<dbReference type="AlphaFoldDB" id="A0AAN9NAG8"/>
<protein>
    <submittedName>
        <fullName evidence="1">Uncharacterized protein</fullName>
    </submittedName>
</protein>